<dbReference type="EMBL" id="JAUDEA010000019">
    <property type="protein sequence ID" value="MDM8271842.1"/>
    <property type="molecule type" value="Genomic_DNA"/>
</dbReference>
<dbReference type="PANTHER" id="PTHR10302">
    <property type="entry name" value="SINGLE-STRANDED DNA-BINDING PROTEIN"/>
    <property type="match status" value="1"/>
</dbReference>
<protein>
    <recommendedName>
        <fullName evidence="2 3">Single-stranded DNA-binding protein</fullName>
        <shortName evidence="2">SSB</shortName>
    </recommendedName>
</protein>
<dbReference type="Gene3D" id="2.40.50.140">
    <property type="entry name" value="Nucleic acid-binding proteins"/>
    <property type="match status" value="1"/>
</dbReference>
<keyword evidence="1 2" id="KW-0238">DNA-binding</keyword>
<dbReference type="PANTHER" id="PTHR10302:SF27">
    <property type="entry name" value="SINGLE-STRANDED DNA-BINDING PROTEIN"/>
    <property type="match status" value="1"/>
</dbReference>
<reference evidence="4 5" key="2">
    <citation type="submission" date="2023-06" db="EMBL/GenBank/DDBJ databases">
        <title>Identification and characterization of horizontal gene transfer across gut microbiota members of farm animals based on homology search.</title>
        <authorList>
            <person name="Schwarzerova J."/>
            <person name="Nykrynova M."/>
            <person name="Jureckova K."/>
            <person name="Cejkova D."/>
            <person name="Rychlik I."/>
        </authorList>
    </citation>
    <scope>NUCLEOTIDE SEQUENCE [LARGE SCALE GENOMIC DNA]</scope>
    <source>
        <strain evidence="4 5">153_Feed</strain>
    </source>
</reference>
<evidence type="ECO:0000256" key="1">
    <source>
        <dbReference type="ARBA" id="ARBA00023125"/>
    </source>
</evidence>
<comment type="caution">
    <text evidence="4">The sequence shown here is derived from an EMBL/GenBank/DDBJ whole genome shotgun (WGS) entry which is preliminary data.</text>
</comment>
<reference evidence="4 5" key="3">
    <citation type="submission" date="2023-06" db="EMBL/GenBank/DDBJ databases">
        <authorList>
            <person name="Zeman M."/>
            <person name="Kubasova T."/>
            <person name="Jahodarova E."/>
            <person name="Nykrynova M."/>
            <person name="Rychlik I."/>
        </authorList>
    </citation>
    <scope>NUCLEOTIDE SEQUENCE [LARGE SCALE GENOMIC DNA]</scope>
    <source>
        <strain evidence="4 5">153_Feed</strain>
    </source>
</reference>
<sequence>MSTINIVAISGNLVDDAVLRSTKSGTMVLNFTVAITERVKGTDGAFEERPSYIDCAIFGKRADALARYLAKGSLAMVQGHLRQLTYNDRQGQRRSKVEVMVDEIEWRQPRSA</sequence>
<comment type="caution">
    <text evidence="2">Lacks conserved residue(s) required for the propagation of feature annotation.</text>
</comment>
<name>A0ABT7V5G1_9ACTN</name>
<dbReference type="SUPFAM" id="SSF50249">
    <property type="entry name" value="Nucleic acid-binding proteins"/>
    <property type="match status" value="1"/>
</dbReference>
<keyword evidence="5" id="KW-1185">Reference proteome</keyword>
<evidence type="ECO:0000313" key="4">
    <source>
        <dbReference type="EMBL" id="MDM8271842.1"/>
    </source>
</evidence>
<organism evidence="4 5">
    <name type="scientific">Thermophilibacter provencensis</name>
    <dbReference type="NCBI Taxonomy" id="1852386"/>
    <lineage>
        <taxon>Bacteria</taxon>
        <taxon>Bacillati</taxon>
        <taxon>Actinomycetota</taxon>
        <taxon>Coriobacteriia</taxon>
        <taxon>Coriobacteriales</taxon>
        <taxon>Atopobiaceae</taxon>
        <taxon>Thermophilibacter</taxon>
    </lineage>
</organism>
<evidence type="ECO:0000313" key="5">
    <source>
        <dbReference type="Proteomes" id="UP001529256"/>
    </source>
</evidence>
<dbReference type="NCBIfam" id="TIGR00621">
    <property type="entry name" value="ssb"/>
    <property type="match status" value="1"/>
</dbReference>
<dbReference type="PROSITE" id="PS50935">
    <property type="entry name" value="SSB"/>
    <property type="match status" value="1"/>
</dbReference>
<evidence type="ECO:0000256" key="3">
    <source>
        <dbReference type="PIRNR" id="PIRNR002070"/>
    </source>
</evidence>
<dbReference type="GO" id="GO:0003677">
    <property type="term" value="F:DNA binding"/>
    <property type="evidence" value="ECO:0007669"/>
    <property type="project" value="UniProtKB-KW"/>
</dbReference>
<dbReference type="CDD" id="cd04496">
    <property type="entry name" value="SSB_OBF"/>
    <property type="match status" value="1"/>
</dbReference>
<dbReference type="InterPro" id="IPR000424">
    <property type="entry name" value="Primosome_PriB/ssb"/>
</dbReference>
<dbReference type="Proteomes" id="UP001529256">
    <property type="component" value="Unassembled WGS sequence"/>
</dbReference>
<dbReference type="HAMAP" id="MF_00984">
    <property type="entry name" value="SSB"/>
    <property type="match status" value="1"/>
</dbReference>
<accession>A0ABT7V5G1</accession>
<comment type="subunit">
    <text evidence="2">Homotetramer.</text>
</comment>
<reference evidence="5" key="1">
    <citation type="submission" date="2023-06" db="EMBL/GenBank/DDBJ databases">
        <title>Identification and characterization of horizontal gene transfer across gut microbiota members of farm animals based on homology search.</title>
        <authorList>
            <person name="Zeman M."/>
            <person name="Kubasova T."/>
            <person name="Jahodarova E."/>
            <person name="Nykrynova M."/>
            <person name="Rychlik I."/>
        </authorList>
    </citation>
    <scope>NUCLEOTIDE SEQUENCE [LARGE SCALE GENOMIC DNA]</scope>
    <source>
        <strain evidence="5">153_Feed</strain>
    </source>
</reference>
<dbReference type="InterPro" id="IPR011344">
    <property type="entry name" value="ssDNA-bd"/>
</dbReference>
<dbReference type="InterPro" id="IPR012340">
    <property type="entry name" value="NA-bd_OB-fold"/>
</dbReference>
<dbReference type="Pfam" id="PF00436">
    <property type="entry name" value="SSB"/>
    <property type="match status" value="1"/>
</dbReference>
<proteinExistence type="inferred from homology"/>
<dbReference type="PIRSF" id="PIRSF002070">
    <property type="entry name" value="SSB"/>
    <property type="match status" value="1"/>
</dbReference>
<dbReference type="RefSeq" id="WP_289511919.1">
    <property type="nucleotide sequence ID" value="NZ_JAUDEA010000019.1"/>
</dbReference>
<evidence type="ECO:0000256" key="2">
    <source>
        <dbReference type="HAMAP-Rule" id="MF_00984"/>
    </source>
</evidence>
<gene>
    <name evidence="4" type="primary">ssb</name>
    <name evidence="4" type="ORF">QUW25_09215</name>
</gene>